<evidence type="ECO:0000313" key="7">
    <source>
        <dbReference type="Proteomes" id="UP000008701"/>
    </source>
</evidence>
<dbReference type="RefSeq" id="WP_011744648.1">
    <property type="nucleotide sequence ID" value="NC_008639.1"/>
</dbReference>
<evidence type="ECO:0008006" key="8">
    <source>
        <dbReference type="Google" id="ProtNLM"/>
    </source>
</evidence>
<evidence type="ECO:0000313" key="5">
    <source>
        <dbReference type="EMBL" id="ABL64819.1"/>
    </source>
</evidence>
<evidence type="ECO:0000256" key="4">
    <source>
        <dbReference type="ARBA" id="ARBA00024207"/>
    </source>
</evidence>
<proteinExistence type="inferred from homology"/>
<gene>
    <name evidence="5" type="ordered locus">Cpha266_0767</name>
    <name evidence="6" type="ordered locus">Cpha266_0768</name>
</gene>
<keyword evidence="7" id="KW-1185">Reference proteome</keyword>
<dbReference type="EMBL" id="CP000492">
    <property type="protein sequence ID" value="ABL64819.1"/>
    <property type="molecule type" value="Genomic_DNA"/>
</dbReference>
<reference evidence="5 7" key="1">
    <citation type="submission" date="2006-12" db="EMBL/GenBank/DDBJ databases">
        <title>Complete sequence of Chlorobium phaeobacteroides DSM 266.</title>
        <authorList>
            <consortium name="US DOE Joint Genome Institute"/>
            <person name="Copeland A."/>
            <person name="Lucas S."/>
            <person name="Lapidus A."/>
            <person name="Barry K."/>
            <person name="Detter J.C."/>
            <person name="Glavina del Rio T."/>
            <person name="Hammon N."/>
            <person name="Israni S."/>
            <person name="Pitluck S."/>
            <person name="Goltsman E."/>
            <person name="Schmutz J."/>
            <person name="Larimer F."/>
            <person name="Land M."/>
            <person name="Hauser L."/>
            <person name="Mikhailova N."/>
            <person name="Li T."/>
            <person name="Overmann J."/>
            <person name="Bryant D.A."/>
            <person name="Richardson P."/>
        </authorList>
    </citation>
    <scope>NUCLEOTIDE SEQUENCE [LARGE SCALE GENOMIC DNA]</scope>
    <source>
        <strain evidence="5 7">DSM 266</strain>
    </source>
</reference>
<evidence type="ECO:0000256" key="2">
    <source>
        <dbReference type="ARBA" id="ARBA00022722"/>
    </source>
</evidence>
<dbReference type="Pfam" id="PF01934">
    <property type="entry name" value="HepT-like"/>
    <property type="match status" value="1"/>
</dbReference>
<dbReference type="InterPro" id="IPR037038">
    <property type="entry name" value="HepT-like_sf"/>
</dbReference>
<dbReference type="Gene3D" id="1.20.120.580">
    <property type="entry name" value="bsu32300-like"/>
    <property type="match status" value="1"/>
</dbReference>
<keyword evidence="2" id="KW-0540">Nuclease</keyword>
<dbReference type="PANTHER" id="PTHR33397:SF3">
    <property type="entry name" value="MRNA NUCLEASE HEPT"/>
    <property type="match status" value="1"/>
</dbReference>
<sequence>MDWPLIEQKLESLRRSIFRVKEKCPETAAGLAADYDAQDILSLNLTRAVQMCVDIGAHLVSDSKFPPPGTMGKTFDILCDVGIISADLAGRMKKAVGFRNIAVHNYESINWAIVFAIATTHIRDFEEFARAVSRLSDTH</sequence>
<dbReference type="OrthoDB" id="955324at2"/>
<dbReference type="KEGG" id="cph:Cpha266_0768"/>
<dbReference type="NCBIfam" id="NF047751">
    <property type="entry name" value="HepT_toxin"/>
    <property type="match status" value="1"/>
</dbReference>
<protein>
    <recommendedName>
        <fullName evidence="8">DUF86 domain-containing protein</fullName>
    </recommendedName>
</protein>
<organism evidence="5 7">
    <name type="scientific">Chlorobium phaeobacteroides (strain DSM 266 / SMG 266 / 2430)</name>
    <dbReference type="NCBI Taxonomy" id="290317"/>
    <lineage>
        <taxon>Bacteria</taxon>
        <taxon>Pseudomonadati</taxon>
        <taxon>Chlorobiota</taxon>
        <taxon>Chlorobiia</taxon>
        <taxon>Chlorobiales</taxon>
        <taxon>Chlorobiaceae</taxon>
        <taxon>Chlorobium/Pelodictyon group</taxon>
        <taxon>Chlorobium</taxon>
    </lineage>
</organism>
<evidence type="ECO:0000313" key="6">
    <source>
        <dbReference type="EMBL" id="ABL64820.1"/>
    </source>
</evidence>
<dbReference type="InterPro" id="IPR052379">
    <property type="entry name" value="Type_VII_TA_RNase"/>
</dbReference>
<dbReference type="GO" id="GO:0016787">
    <property type="term" value="F:hydrolase activity"/>
    <property type="evidence" value="ECO:0007669"/>
    <property type="project" value="UniProtKB-KW"/>
</dbReference>
<dbReference type="Proteomes" id="UP000008701">
    <property type="component" value="Chromosome"/>
</dbReference>
<evidence type="ECO:0000256" key="3">
    <source>
        <dbReference type="ARBA" id="ARBA00022801"/>
    </source>
</evidence>
<dbReference type="STRING" id="290317.Cpha266_0767"/>
<dbReference type="eggNOG" id="COG2445">
    <property type="taxonomic scope" value="Bacteria"/>
</dbReference>
<keyword evidence="1" id="KW-1277">Toxin-antitoxin system</keyword>
<dbReference type="GO" id="GO:0110001">
    <property type="term" value="C:toxin-antitoxin complex"/>
    <property type="evidence" value="ECO:0007669"/>
    <property type="project" value="InterPro"/>
</dbReference>
<comment type="similarity">
    <text evidence="4">Belongs to the HepT RNase toxin family.</text>
</comment>
<dbReference type="KEGG" id="cph:Cpha266_0767"/>
<name>A1BEJ2_CHLPD</name>
<dbReference type="AlphaFoldDB" id="A1BEJ2"/>
<dbReference type="PANTHER" id="PTHR33397">
    <property type="entry name" value="UPF0331 PROTEIN YUTE"/>
    <property type="match status" value="1"/>
</dbReference>
<accession>A1BEJ2</accession>
<dbReference type="InterPro" id="IPR008201">
    <property type="entry name" value="HepT-like"/>
</dbReference>
<dbReference type="GO" id="GO:0004540">
    <property type="term" value="F:RNA nuclease activity"/>
    <property type="evidence" value="ECO:0007669"/>
    <property type="project" value="InterPro"/>
</dbReference>
<dbReference type="EMBL" id="CP000492">
    <property type="protein sequence ID" value="ABL64820.1"/>
    <property type="molecule type" value="Genomic_DNA"/>
</dbReference>
<keyword evidence="3" id="KW-0378">Hydrolase</keyword>
<dbReference type="HOGENOM" id="CLU_142825_1_1_10"/>
<evidence type="ECO:0000256" key="1">
    <source>
        <dbReference type="ARBA" id="ARBA00022649"/>
    </source>
</evidence>